<evidence type="ECO:0000313" key="3">
    <source>
        <dbReference type="Proteomes" id="UP001548590"/>
    </source>
</evidence>
<protein>
    <recommendedName>
        <fullName evidence="1">Ubiquinone biosynthesis accessory factor UbiK</fullName>
    </recommendedName>
</protein>
<comment type="caution">
    <text evidence="2">The sequence shown here is derived from an EMBL/GenBank/DDBJ whole genome shotgun (WGS) entry which is preliminary data.</text>
</comment>
<accession>A0ABV2CNA6</accession>
<sequence length="87" mass="9602">MIDSSTPAKMFEEFGNKMNELMQSGPAKDFEKNAKAMLSAGFSKLDLVTREEFEVQKALLENALSRIDALEKRIAGLEGKPAPTLPE</sequence>
<keyword evidence="1" id="KW-0963">Cytoplasm</keyword>
<comment type="similarity">
    <text evidence="1">Belongs to the UbiK family.</text>
</comment>
<dbReference type="EMBL" id="JBEWLZ010000003">
    <property type="protein sequence ID" value="MET1489382.1"/>
    <property type="molecule type" value="Genomic_DNA"/>
</dbReference>
<keyword evidence="1" id="KW-0831">Ubiquinone biosynthesis</keyword>
<feature type="coiled-coil region" evidence="1">
    <location>
        <begin position="53"/>
        <end position="80"/>
    </location>
</feature>
<comment type="function">
    <text evidence="1">Required for efficient ubiquinone (coenzyme Q) biosynthesis. UbiK is probably an accessory factor of Ubi enzymes and facilitates ubiquinone biosynthesis by acting as an assembly factor, a targeting factor, or both.</text>
</comment>
<reference evidence="2 3" key="1">
    <citation type="submission" date="2024-07" db="EMBL/GenBank/DDBJ databases">
        <title>Uliginosibacterium paludis KCTC:42655.</title>
        <authorList>
            <person name="Kim M.K."/>
        </authorList>
    </citation>
    <scope>NUCLEOTIDE SEQUENCE [LARGE SCALE GENOMIC DNA]</scope>
    <source>
        <strain evidence="2 3">KCTC 42655</strain>
    </source>
</reference>
<dbReference type="HAMAP" id="MF_02216">
    <property type="entry name" value="UbiK"/>
    <property type="match status" value="1"/>
</dbReference>
<dbReference type="PANTHER" id="PTHR38040:SF1">
    <property type="entry name" value="UBIQUINONE BIOSYNTHESIS ACCESSORY FACTOR UBIK"/>
    <property type="match status" value="1"/>
</dbReference>
<dbReference type="Pfam" id="PF04380">
    <property type="entry name" value="BMFP"/>
    <property type="match status" value="1"/>
</dbReference>
<dbReference type="PANTHER" id="PTHR38040">
    <property type="entry name" value="UBIQUINONE BIOSYNTHESIS ACCESSORY FACTOR UBIK"/>
    <property type="match status" value="1"/>
</dbReference>
<evidence type="ECO:0000256" key="1">
    <source>
        <dbReference type="HAMAP-Rule" id="MF_02216"/>
    </source>
</evidence>
<dbReference type="RefSeq" id="WP_345925585.1">
    <property type="nucleotide sequence ID" value="NZ_JBDIVF010000002.1"/>
</dbReference>
<dbReference type="Proteomes" id="UP001548590">
    <property type="component" value="Unassembled WGS sequence"/>
</dbReference>
<organism evidence="2 3">
    <name type="scientific">Uliginosibacterium paludis</name>
    <dbReference type="NCBI Taxonomy" id="1615952"/>
    <lineage>
        <taxon>Bacteria</taxon>
        <taxon>Pseudomonadati</taxon>
        <taxon>Pseudomonadota</taxon>
        <taxon>Betaproteobacteria</taxon>
        <taxon>Rhodocyclales</taxon>
        <taxon>Zoogloeaceae</taxon>
        <taxon>Uliginosibacterium</taxon>
    </lineage>
</organism>
<dbReference type="InterPro" id="IPR007475">
    <property type="entry name" value="UbiK"/>
</dbReference>
<keyword evidence="3" id="KW-1185">Reference proteome</keyword>
<proteinExistence type="inferred from homology"/>
<name>A0ABV2CNA6_9RHOO</name>
<comment type="pathway">
    <text evidence="1">Cofactor biosynthesis; ubiquinone biosynthesis.</text>
</comment>
<gene>
    <name evidence="1" type="primary">ubiK</name>
    <name evidence="2" type="ORF">ABVT11_06055</name>
</gene>
<evidence type="ECO:0000313" key="2">
    <source>
        <dbReference type="EMBL" id="MET1489382.1"/>
    </source>
</evidence>
<comment type="subcellular location">
    <subcellularLocation>
        <location evidence="1">Cytoplasm</location>
    </subcellularLocation>
</comment>
<keyword evidence="1" id="KW-0175">Coiled coil</keyword>